<evidence type="ECO:0000313" key="2">
    <source>
        <dbReference type="WBParaSite" id="nRc.2.0.1.t01855-RA"/>
    </source>
</evidence>
<dbReference type="Proteomes" id="UP000887565">
    <property type="component" value="Unplaced"/>
</dbReference>
<dbReference type="WBParaSite" id="nRc.2.0.1.t01855-RA">
    <property type="protein sequence ID" value="nRc.2.0.1.t01855-RA"/>
    <property type="gene ID" value="nRc.2.0.1.g01855"/>
</dbReference>
<evidence type="ECO:0000313" key="1">
    <source>
        <dbReference type="Proteomes" id="UP000887565"/>
    </source>
</evidence>
<organism evidence="1 2">
    <name type="scientific">Romanomermis culicivorax</name>
    <name type="common">Nematode worm</name>
    <dbReference type="NCBI Taxonomy" id="13658"/>
    <lineage>
        <taxon>Eukaryota</taxon>
        <taxon>Metazoa</taxon>
        <taxon>Ecdysozoa</taxon>
        <taxon>Nematoda</taxon>
        <taxon>Enoplea</taxon>
        <taxon>Dorylaimia</taxon>
        <taxon>Mermithida</taxon>
        <taxon>Mermithoidea</taxon>
        <taxon>Mermithidae</taxon>
        <taxon>Romanomermis</taxon>
    </lineage>
</organism>
<dbReference type="AlphaFoldDB" id="A0A915HK73"/>
<sequence length="90" mass="10761">MKSLLMRNLEFYGSCDRLDHDRYIRKTIYALLDKQSTQIKREEFCVDVNQELLFSRRPKDRSFFVPNLISPSSIFVFHIGCDERDIVEKV</sequence>
<accession>A0A915HK73</accession>
<proteinExistence type="predicted"/>
<protein>
    <submittedName>
        <fullName evidence="2">Uncharacterized protein</fullName>
    </submittedName>
</protein>
<name>A0A915HK73_ROMCU</name>
<keyword evidence="1" id="KW-1185">Reference proteome</keyword>
<reference evidence="2" key="1">
    <citation type="submission" date="2022-11" db="UniProtKB">
        <authorList>
            <consortium name="WormBaseParasite"/>
        </authorList>
    </citation>
    <scope>IDENTIFICATION</scope>
</reference>